<gene>
    <name evidence="1" type="ORF">PROFUN_08095</name>
</gene>
<dbReference type="AlphaFoldDB" id="A0A2P6NKC9"/>
<dbReference type="Proteomes" id="UP000241769">
    <property type="component" value="Unassembled WGS sequence"/>
</dbReference>
<dbReference type="SUPFAM" id="SSF52058">
    <property type="entry name" value="L domain-like"/>
    <property type="match status" value="1"/>
</dbReference>
<proteinExistence type="predicted"/>
<organism evidence="1 2">
    <name type="scientific">Planoprotostelium fungivorum</name>
    <dbReference type="NCBI Taxonomy" id="1890364"/>
    <lineage>
        <taxon>Eukaryota</taxon>
        <taxon>Amoebozoa</taxon>
        <taxon>Evosea</taxon>
        <taxon>Variosea</taxon>
        <taxon>Cavosteliida</taxon>
        <taxon>Cavosteliaceae</taxon>
        <taxon>Planoprotostelium</taxon>
    </lineage>
</organism>
<dbReference type="InParanoid" id="A0A2P6NKC9"/>
<comment type="caution">
    <text evidence="1">The sequence shown here is derived from an EMBL/GenBank/DDBJ whole genome shotgun (WGS) entry which is preliminary data.</text>
</comment>
<evidence type="ECO:0000313" key="1">
    <source>
        <dbReference type="EMBL" id="PRP84415.1"/>
    </source>
</evidence>
<dbReference type="InterPro" id="IPR032675">
    <property type="entry name" value="LRR_dom_sf"/>
</dbReference>
<dbReference type="Gene3D" id="3.80.10.10">
    <property type="entry name" value="Ribonuclease Inhibitor"/>
    <property type="match status" value="1"/>
</dbReference>
<keyword evidence="2" id="KW-1185">Reference proteome</keyword>
<evidence type="ECO:0000313" key="2">
    <source>
        <dbReference type="Proteomes" id="UP000241769"/>
    </source>
</evidence>
<dbReference type="EMBL" id="MDYQ01000063">
    <property type="protein sequence ID" value="PRP84415.1"/>
    <property type="molecule type" value="Genomic_DNA"/>
</dbReference>
<name>A0A2P6NKC9_9EUKA</name>
<accession>A0A2P6NKC9</accession>
<protein>
    <submittedName>
        <fullName evidence="1">Uncharacterized protein</fullName>
    </submittedName>
</protein>
<reference evidence="1 2" key="1">
    <citation type="journal article" date="2018" name="Genome Biol. Evol.">
        <title>Multiple Roots of Fruiting Body Formation in Amoebozoa.</title>
        <authorList>
            <person name="Hillmann F."/>
            <person name="Forbes G."/>
            <person name="Novohradska S."/>
            <person name="Ferling I."/>
            <person name="Riege K."/>
            <person name="Groth M."/>
            <person name="Westermann M."/>
            <person name="Marz M."/>
            <person name="Spaller T."/>
            <person name="Winckler T."/>
            <person name="Schaap P."/>
            <person name="Glockner G."/>
        </authorList>
    </citation>
    <scope>NUCLEOTIDE SEQUENCE [LARGE SCALE GENOMIC DNA]</scope>
    <source>
        <strain evidence="1 2">Jena</strain>
    </source>
</reference>
<sequence length="408" mass="47068">MRAVFSRLGLSGKASTTAEAKREGVTIEEDPCDGCLLLSLPLDLLLLILDVESEVAWLASGTCTTMYQMVVSYNLARDRWLQVRNLKRYLEKMRRLLPWPRISISIDGISAMFGNTRALQQLYHEKWENLRGLKIDFSQHSKQPLNFLQNMDSLEHLTLLNLHEPDRVRPIHLHSSHIQTLPLITLNQSRLKSLQLECSRTSSIFNTEWKMHMAPLADLSCLTELNISYTEVPDLWAIRRLPLVRLTLSLYFTWHEFDDEYLRPVAEIETLQSFLLDGGMSQTGVEILGGLKNLRQIHFWPGPKELDLEPLLKLPQLTEITLVDQVHLYINTLAKMPNLRRITLLWISRPISLEKLVTLEHLEVIWVTPALWSTSESIENMVICRSFSRMKKRTKIIVDGVLVSGDRE</sequence>